<gene>
    <name evidence="1" type="ORF">I6U50_06290</name>
</gene>
<protein>
    <submittedName>
        <fullName evidence="1">DUF4138 domain-containing protein</fullName>
    </submittedName>
</protein>
<evidence type="ECO:0000313" key="2">
    <source>
        <dbReference type="Proteomes" id="UP000635665"/>
    </source>
</evidence>
<comment type="caution">
    <text evidence="1">The sequence shown here is derived from an EMBL/GenBank/DDBJ whole genome shotgun (WGS) entry which is preliminary data.</text>
</comment>
<dbReference type="RefSeq" id="WP_198638222.1">
    <property type="nucleotide sequence ID" value="NZ_JAEHNY010000004.1"/>
</dbReference>
<dbReference type="EMBL" id="JAEHNY010000004">
    <property type="protein sequence ID" value="MBI6119625.1"/>
    <property type="molecule type" value="Genomic_DNA"/>
</dbReference>
<reference evidence="1 2" key="1">
    <citation type="submission" date="2020-12" db="EMBL/GenBank/DDBJ databases">
        <title>Salegentibacter orientalis sp. nov., isolated from costal sediment.</title>
        <authorList>
            <person name="Lian F.-B."/>
        </authorList>
    </citation>
    <scope>NUCLEOTIDE SEQUENCE [LARGE SCALE GENOMIC DNA]</scope>
    <source>
        <strain evidence="1 2">F60176</strain>
    </source>
</reference>
<dbReference type="Pfam" id="PF13595">
    <property type="entry name" value="DUF4138"/>
    <property type="match status" value="1"/>
</dbReference>
<sequence length="283" mass="32685">MKKQVLIIALMIVGAIDLIAQQNLDTIYANDKMNVALVFPDPIRQGITGSENFVFTYNRELEQNLGLLQAVPGEESNLLVISSKGSIFSYIVKYSEELEKINYFIADSSKIGYEFSRINEENRASEKVYSELPTEKELEDKNNQYRDLSANLLGSEQSIGEHRKRKNGIELNVENLVFNGSELYFVFEIINNSSIDYEPAYLDIFVETRKQGKKKSIQKLPVIPVYKYLKPEIIRQNRSRRFVYVLPKFSIAEDKVVRVDLKEQNGERDIKLKLKHKVINHPN</sequence>
<keyword evidence="2" id="KW-1185">Reference proteome</keyword>
<accession>A0ABS0TEZ2</accession>
<dbReference type="Proteomes" id="UP000635665">
    <property type="component" value="Unassembled WGS sequence"/>
</dbReference>
<name>A0ABS0TEZ2_9FLAO</name>
<dbReference type="InterPro" id="IPR022298">
    <property type="entry name" value="Conjug_transposon_TraN"/>
</dbReference>
<organism evidence="1 2">
    <name type="scientific">Salegentibacter maritimus</name>
    <dbReference type="NCBI Taxonomy" id="2794347"/>
    <lineage>
        <taxon>Bacteria</taxon>
        <taxon>Pseudomonadati</taxon>
        <taxon>Bacteroidota</taxon>
        <taxon>Flavobacteriia</taxon>
        <taxon>Flavobacteriales</taxon>
        <taxon>Flavobacteriaceae</taxon>
        <taxon>Salegentibacter</taxon>
    </lineage>
</organism>
<evidence type="ECO:0000313" key="1">
    <source>
        <dbReference type="EMBL" id="MBI6119625.1"/>
    </source>
</evidence>
<proteinExistence type="predicted"/>